<feature type="signal peptide" evidence="4">
    <location>
        <begin position="1"/>
        <end position="27"/>
    </location>
</feature>
<comment type="caution">
    <text evidence="6">The sequence shown here is derived from an EMBL/GenBank/DDBJ whole genome shotgun (WGS) entry which is preliminary data.</text>
</comment>
<evidence type="ECO:0000256" key="2">
    <source>
        <dbReference type="ARBA" id="ARBA00010742"/>
    </source>
</evidence>
<keyword evidence="7" id="KW-1185">Reference proteome</keyword>
<protein>
    <submittedName>
        <fullName evidence="6">NitT/TauT family transport system substrate-binding protein</fullName>
    </submittedName>
</protein>
<dbReference type="PANTHER" id="PTHR30024">
    <property type="entry name" value="ALIPHATIC SULFONATES-BINDING PROTEIN-RELATED"/>
    <property type="match status" value="1"/>
</dbReference>
<dbReference type="RefSeq" id="WP_183624308.1">
    <property type="nucleotide sequence ID" value="NZ_JACHWJ010000002.1"/>
</dbReference>
<evidence type="ECO:0000313" key="6">
    <source>
        <dbReference type="EMBL" id="MBB2957551.1"/>
    </source>
</evidence>
<dbReference type="EMBL" id="JACHWJ010000002">
    <property type="protein sequence ID" value="MBB2957551.1"/>
    <property type="molecule type" value="Genomic_DNA"/>
</dbReference>
<dbReference type="SUPFAM" id="SSF53850">
    <property type="entry name" value="Periplasmic binding protein-like II"/>
    <property type="match status" value="1"/>
</dbReference>
<feature type="domain" description="SsuA/THI5-like" evidence="5">
    <location>
        <begin position="53"/>
        <end position="251"/>
    </location>
</feature>
<comment type="similarity">
    <text evidence="2">Belongs to the bacterial solute-binding protein SsuA/TauA family.</text>
</comment>
<dbReference type="AlphaFoldDB" id="A0A7W4UNE0"/>
<accession>A0A7W4UNE0</accession>
<keyword evidence="3 4" id="KW-0732">Signal</keyword>
<name>A0A7W4UNE0_9MICO</name>
<evidence type="ECO:0000259" key="5">
    <source>
        <dbReference type="Pfam" id="PF09084"/>
    </source>
</evidence>
<feature type="chain" id="PRO_5030986584" evidence="4">
    <location>
        <begin position="28"/>
        <end position="333"/>
    </location>
</feature>
<dbReference type="InterPro" id="IPR015168">
    <property type="entry name" value="SsuA/THI5"/>
</dbReference>
<dbReference type="Pfam" id="PF09084">
    <property type="entry name" value="NMT1"/>
    <property type="match status" value="1"/>
</dbReference>
<evidence type="ECO:0000313" key="7">
    <source>
        <dbReference type="Proteomes" id="UP000545286"/>
    </source>
</evidence>
<dbReference type="PANTHER" id="PTHR30024:SF47">
    <property type="entry name" value="TAURINE-BINDING PERIPLASMIC PROTEIN"/>
    <property type="match status" value="1"/>
</dbReference>
<evidence type="ECO:0000256" key="1">
    <source>
        <dbReference type="ARBA" id="ARBA00004418"/>
    </source>
</evidence>
<dbReference type="Proteomes" id="UP000545286">
    <property type="component" value="Unassembled WGS sequence"/>
</dbReference>
<organism evidence="6 7">
    <name type="scientific">Pseudoclavibacter helvolus</name>
    <dbReference type="NCBI Taxonomy" id="255205"/>
    <lineage>
        <taxon>Bacteria</taxon>
        <taxon>Bacillati</taxon>
        <taxon>Actinomycetota</taxon>
        <taxon>Actinomycetes</taxon>
        <taxon>Micrococcales</taxon>
        <taxon>Microbacteriaceae</taxon>
        <taxon>Pseudoclavibacter</taxon>
    </lineage>
</organism>
<comment type="subcellular location">
    <subcellularLocation>
        <location evidence="1">Periplasm</location>
    </subcellularLocation>
</comment>
<evidence type="ECO:0000256" key="3">
    <source>
        <dbReference type="ARBA" id="ARBA00022729"/>
    </source>
</evidence>
<proteinExistence type="inferred from homology"/>
<gene>
    <name evidence="6" type="ORF">FHX72_001688</name>
</gene>
<dbReference type="PROSITE" id="PS51257">
    <property type="entry name" value="PROKAR_LIPOPROTEIN"/>
    <property type="match status" value="1"/>
</dbReference>
<dbReference type="Gene3D" id="3.40.190.10">
    <property type="entry name" value="Periplasmic binding protein-like II"/>
    <property type="match status" value="2"/>
</dbReference>
<sequence length="333" mass="34842">MTTTKNALRTAGALALSAALLATTACSADSAASADGEASTIGMGIQPWLGYGPWYIAQENGYFEDAGVDVEITNFTNDADMTAAFASDRVQVANVASQTALQFIEQGLDVSIVLLLDASLTADAILSDGSVTDIADLKGKQIAFEEGSVSNLLLGYALQENGLSLDDIEHVPMDPSEAATALIGGSIPVAVTYEPYISEARTSSPEITEIYTAAENAGLISDVLVVDNTYLEENRETVQSVVDAWGPAIDFYESDTDAARAIIAENLGSDVEALNSAFDGVQFFSLEQNQTELGGNYLNTVLPSVDKIAAEIGILEGGTDLPSIVDLTFVGAE</sequence>
<evidence type="ECO:0000256" key="4">
    <source>
        <dbReference type="SAM" id="SignalP"/>
    </source>
</evidence>
<dbReference type="GO" id="GO:0042597">
    <property type="term" value="C:periplasmic space"/>
    <property type="evidence" value="ECO:0007669"/>
    <property type="project" value="UniProtKB-SubCell"/>
</dbReference>
<reference evidence="6 7" key="1">
    <citation type="submission" date="2020-08" db="EMBL/GenBank/DDBJ databases">
        <title>Sequencing the genomes of 1000 actinobacteria strains.</title>
        <authorList>
            <person name="Klenk H.-P."/>
        </authorList>
    </citation>
    <scope>NUCLEOTIDE SEQUENCE [LARGE SCALE GENOMIC DNA]</scope>
    <source>
        <strain evidence="6 7">DSM 20419</strain>
    </source>
</reference>